<evidence type="ECO:0000313" key="5">
    <source>
        <dbReference type="EMBL" id="KAG0543199.1"/>
    </source>
</evidence>
<evidence type="ECO:0000313" key="4">
    <source>
        <dbReference type="EMBL" id="KAG0537941.1"/>
    </source>
</evidence>
<dbReference type="Pfam" id="PF14303">
    <property type="entry name" value="NAM-associated"/>
    <property type="match status" value="1"/>
</dbReference>
<name>A0A921RP14_SORBI</name>
<sequence length="400" mass="45746">MSLPPRPRGLAPVSGEYSNLAGRASSTMGQFAGGSVPQGSQEFGHVNLGWMENREAGLMQRRVIPSTDFSFQPSRAPSPNQQPQFPFLDASQGVVEELSGEEVVAQDEVEAIGKANMKRTKNFTIEEDEQLVKSWLNVSLDPVKGVDQARTTYWKRIHAHFHAHKDFSSDRTQGSLVNRWSGIQHDVNLFAGYLSKIENRNQSGMTIDDKQADALKMFIKEDKHHRQFPYMHCWKLLKGTAKWADRQKQMQTHKTSSKKQKVVANSSPASAPPLLTTATTDDNQHSNNTLQRPPGQKKEKQKLRQHSSIEALDYLLAKRKEADAEKELKKEERCKKAFALQEERIRLEKEKLELQSKQFEFNKKLEEERVMNVDTRHMSIDLQKYYEVLKKDICASRLNN</sequence>
<gene>
    <name evidence="5" type="ORF">BDA96_02G169700</name>
    <name evidence="4" type="ORF">BDA96_03G192100</name>
</gene>
<keyword evidence="1" id="KW-0175">Coiled coil</keyword>
<dbReference type="EMBL" id="CM027682">
    <property type="protein sequence ID" value="KAG0537941.1"/>
    <property type="molecule type" value="Genomic_DNA"/>
</dbReference>
<evidence type="ECO:0000256" key="2">
    <source>
        <dbReference type="SAM" id="MobiDB-lite"/>
    </source>
</evidence>
<accession>A0A921RP14</accession>
<reference evidence="5" key="2">
    <citation type="submission" date="2020-10" db="EMBL/GenBank/DDBJ databases">
        <authorList>
            <person name="Cooper E.A."/>
            <person name="Brenton Z.W."/>
            <person name="Flinn B.S."/>
            <person name="Jenkins J."/>
            <person name="Shu S."/>
            <person name="Flowers D."/>
            <person name="Luo F."/>
            <person name="Wang Y."/>
            <person name="Xia P."/>
            <person name="Barry K."/>
            <person name="Daum C."/>
            <person name="Lipzen A."/>
            <person name="Yoshinaga Y."/>
            <person name="Schmutz J."/>
            <person name="Saski C."/>
            <person name="Vermerris W."/>
            <person name="Kresovich S."/>
        </authorList>
    </citation>
    <scope>NUCLEOTIDE SEQUENCE</scope>
</reference>
<dbReference type="InterPro" id="IPR029466">
    <property type="entry name" value="NAM-associated_C"/>
</dbReference>
<feature type="compositionally biased region" description="Low complexity" evidence="2">
    <location>
        <begin position="266"/>
        <end position="280"/>
    </location>
</feature>
<dbReference type="Proteomes" id="UP000807115">
    <property type="component" value="Chromosome 3"/>
</dbReference>
<dbReference type="EMBL" id="CM027681">
    <property type="protein sequence ID" value="KAG0543199.1"/>
    <property type="molecule type" value="Genomic_DNA"/>
</dbReference>
<dbReference type="PANTHER" id="PTHR45125">
    <property type="entry name" value="F21J9.4-RELATED"/>
    <property type="match status" value="1"/>
</dbReference>
<dbReference type="Proteomes" id="UP000807115">
    <property type="component" value="Chromosome 2"/>
</dbReference>
<reference evidence="5" key="1">
    <citation type="journal article" date="2019" name="BMC Genomics">
        <title>A new reference genome for Sorghum bicolor reveals high levels of sequence similarity between sweet and grain genotypes: implications for the genetics of sugar metabolism.</title>
        <authorList>
            <person name="Cooper E.A."/>
            <person name="Brenton Z.W."/>
            <person name="Flinn B.S."/>
            <person name="Jenkins J."/>
            <person name="Shu S."/>
            <person name="Flowers D."/>
            <person name="Luo F."/>
            <person name="Wang Y."/>
            <person name="Xia P."/>
            <person name="Barry K."/>
            <person name="Daum C."/>
            <person name="Lipzen A."/>
            <person name="Yoshinaga Y."/>
            <person name="Schmutz J."/>
            <person name="Saski C."/>
            <person name="Vermerris W."/>
            <person name="Kresovich S."/>
        </authorList>
    </citation>
    <scope>NUCLEOTIDE SEQUENCE</scope>
</reference>
<protein>
    <recommendedName>
        <fullName evidence="3">No apical meristem-associated C-terminal domain-containing protein</fullName>
    </recommendedName>
</protein>
<feature type="coiled-coil region" evidence="1">
    <location>
        <begin position="337"/>
        <end position="369"/>
    </location>
</feature>
<dbReference type="PANTHER" id="PTHR45125:SF3">
    <property type="entry name" value="NO-APICAL-MERISTEM-ASSOCIATED CARBOXY-TERMINAL DOMAIN PROTEIN"/>
    <property type="match status" value="1"/>
</dbReference>
<evidence type="ECO:0000313" key="6">
    <source>
        <dbReference type="Proteomes" id="UP000807115"/>
    </source>
</evidence>
<organism evidence="5 6">
    <name type="scientific">Sorghum bicolor</name>
    <name type="common">Sorghum</name>
    <name type="synonym">Sorghum vulgare</name>
    <dbReference type="NCBI Taxonomy" id="4558"/>
    <lineage>
        <taxon>Eukaryota</taxon>
        <taxon>Viridiplantae</taxon>
        <taxon>Streptophyta</taxon>
        <taxon>Embryophyta</taxon>
        <taxon>Tracheophyta</taxon>
        <taxon>Spermatophyta</taxon>
        <taxon>Magnoliopsida</taxon>
        <taxon>Liliopsida</taxon>
        <taxon>Poales</taxon>
        <taxon>Poaceae</taxon>
        <taxon>PACMAD clade</taxon>
        <taxon>Panicoideae</taxon>
        <taxon>Andropogonodae</taxon>
        <taxon>Andropogoneae</taxon>
        <taxon>Sorghinae</taxon>
        <taxon>Sorghum</taxon>
    </lineage>
</organism>
<comment type="caution">
    <text evidence="5">The sequence shown here is derived from an EMBL/GenBank/DDBJ whole genome shotgun (WGS) entry which is preliminary data.</text>
</comment>
<feature type="region of interest" description="Disordered" evidence="2">
    <location>
        <begin position="245"/>
        <end position="306"/>
    </location>
</feature>
<proteinExistence type="predicted"/>
<dbReference type="AlphaFoldDB" id="A0A921RP14"/>
<evidence type="ECO:0000256" key="1">
    <source>
        <dbReference type="SAM" id="Coils"/>
    </source>
</evidence>
<evidence type="ECO:0000259" key="3">
    <source>
        <dbReference type="Pfam" id="PF14303"/>
    </source>
</evidence>
<feature type="domain" description="No apical meristem-associated C-terminal" evidence="3">
    <location>
        <begin position="226"/>
        <end position="393"/>
    </location>
</feature>